<dbReference type="GO" id="GO:0015074">
    <property type="term" value="P:DNA integration"/>
    <property type="evidence" value="ECO:0007669"/>
    <property type="project" value="InterPro"/>
</dbReference>
<organism evidence="2 3">
    <name type="scientific">Novosphingobium resinovorum</name>
    <dbReference type="NCBI Taxonomy" id="158500"/>
    <lineage>
        <taxon>Bacteria</taxon>
        <taxon>Pseudomonadati</taxon>
        <taxon>Pseudomonadota</taxon>
        <taxon>Alphaproteobacteria</taxon>
        <taxon>Sphingomonadales</taxon>
        <taxon>Sphingomonadaceae</taxon>
        <taxon>Novosphingobium</taxon>
    </lineage>
</organism>
<dbReference type="EMBL" id="CP017075">
    <property type="protein sequence ID" value="AOR76456.1"/>
    <property type="molecule type" value="Genomic_DNA"/>
</dbReference>
<evidence type="ECO:0008006" key="4">
    <source>
        <dbReference type="Google" id="ProtNLM"/>
    </source>
</evidence>
<dbReference type="GO" id="GO:0003677">
    <property type="term" value="F:DNA binding"/>
    <property type="evidence" value="ECO:0007669"/>
    <property type="project" value="InterPro"/>
</dbReference>
<dbReference type="Gene3D" id="1.10.443.10">
    <property type="entry name" value="Intergrase catalytic core"/>
    <property type="match status" value="1"/>
</dbReference>
<protein>
    <recommendedName>
        <fullName evidence="4">Integrase</fullName>
    </recommendedName>
</protein>
<evidence type="ECO:0000313" key="3">
    <source>
        <dbReference type="Proteomes" id="UP000094626"/>
    </source>
</evidence>
<dbReference type="SUPFAM" id="SSF56349">
    <property type="entry name" value="DNA breaking-rejoining enzymes"/>
    <property type="match status" value="1"/>
</dbReference>
<dbReference type="Proteomes" id="UP000094626">
    <property type="component" value="Chromosome"/>
</dbReference>
<dbReference type="AlphaFoldDB" id="A0A1D8A312"/>
<evidence type="ECO:0000313" key="2">
    <source>
        <dbReference type="EMBL" id="AOR76456.1"/>
    </source>
</evidence>
<sequence length="590" mass="65938">MQAMKHEAFIGVRSASEVKDVIKGIIDLTLGIATQGYFDPTTPADHVDAGCLVNADFHDLAARHGGMAIMDEADETRLRDDGRDDAHIDHLRRLIRSTGGNLVLNDASVQMRLEHLGMKSLQSTVEQDRLLMHRAISEGQRRAMHFNDPRVIASGDPLDYLMTHGGALTAQVQVPVPPTRETVRETPMADPAPEVVATEAKIMSPLLSGLIDPIIDDIVKKGGWTEGVGEDARRLMKQFVWMIGDKPCLDYTQQDVATFRKALWDMPKTVRVQSVWHVPYASAVKKFPKLTEANTRANKTLNKDLSYMSTFAKEMAAVGHWPKDFINPLGLAATVTRQQKSSGRVPWKPIHLETMFNSPIYHGNLGTRRRLTAGCYIHQDAAYWMPLLGAYQLGRRDEHTGHHVSDFVFDTAIPHMLIYPNELRSLKTEDSARVLPIHPRLLDLGLQEFVEAAGARGEKLLFPELWMNDVKKGGDQYYAIGWKKLIDWLRQQPGIVIPCTPAGKEADFHSVRSTGLSQLDRADINQNIVKDIAGHSREGTTARSYQKLLESGGLDDVLQERLKVLTRLPDYAAGVVRHKLSVLVMKARTR</sequence>
<evidence type="ECO:0000256" key="1">
    <source>
        <dbReference type="ARBA" id="ARBA00023172"/>
    </source>
</evidence>
<keyword evidence="3" id="KW-1185">Reference proteome</keyword>
<gene>
    <name evidence="2" type="ORF">BES08_06615</name>
</gene>
<keyword evidence="1" id="KW-0233">DNA recombination</keyword>
<accession>A0A1D8A312</accession>
<proteinExistence type="predicted"/>
<reference evidence="3" key="1">
    <citation type="journal article" date="2017" name="J. Biotechnol.">
        <title>Complete genome sequence of Novosphingobium resinovorum SA1, a versatile xenobiotic-degrading bacterium capable of utilizing sulfanilic acid.</title>
        <authorList>
            <person name="Hegedus B."/>
            <person name="Kos P.B."/>
            <person name="Balint B."/>
            <person name="Maroti G."/>
            <person name="Gan H.M."/>
            <person name="Perei K."/>
            <person name="Rakhely G."/>
        </authorList>
    </citation>
    <scope>NUCLEOTIDE SEQUENCE [LARGE SCALE GENOMIC DNA]</scope>
    <source>
        <strain evidence="3">SA1</strain>
    </source>
</reference>
<dbReference type="InterPro" id="IPR013762">
    <property type="entry name" value="Integrase-like_cat_sf"/>
</dbReference>
<name>A0A1D8A312_9SPHN</name>
<dbReference type="GO" id="GO:0006310">
    <property type="term" value="P:DNA recombination"/>
    <property type="evidence" value="ECO:0007669"/>
    <property type="project" value="UniProtKB-KW"/>
</dbReference>
<dbReference type="KEGG" id="nre:BES08_06615"/>
<dbReference type="InterPro" id="IPR011010">
    <property type="entry name" value="DNA_brk_join_enz"/>
</dbReference>